<protein>
    <recommendedName>
        <fullName evidence="2">DUF2314 domain-containing protein</fullName>
    </recommendedName>
</protein>
<feature type="domain" description="DUF2314" evidence="2">
    <location>
        <begin position="18"/>
        <end position="152"/>
    </location>
</feature>
<gene>
    <name evidence="3" type="ordered locus">Celal_3169</name>
</gene>
<feature type="repeat" description="ANK" evidence="1">
    <location>
        <begin position="201"/>
        <end position="233"/>
    </location>
</feature>
<evidence type="ECO:0000313" key="4">
    <source>
        <dbReference type="Proteomes" id="UP000008634"/>
    </source>
</evidence>
<dbReference type="KEGG" id="cao:Celal_3169"/>
<dbReference type="PROSITE" id="PS50088">
    <property type="entry name" value="ANK_REPEAT"/>
    <property type="match status" value="1"/>
</dbReference>
<dbReference type="RefSeq" id="WP_013551906.1">
    <property type="nucleotide sequence ID" value="NC_014934.1"/>
</dbReference>
<evidence type="ECO:0000259" key="2">
    <source>
        <dbReference type="Pfam" id="PF10077"/>
    </source>
</evidence>
<evidence type="ECO:0000256" key="1">
    <source>
        <dbReference type="PROSITE-ProRule" id="PRU00023"/>
    </source>
</evidence>
<sequence length="255" mass="29776">MDDNKEKKQTIFYIEQNKKMREANLKAQETFNFFWRELYWEARRIVPAHDFAMIKVAFTQQFAEKKEPTVEHMWVNNLNFDGAYITGELVNEPHQLTNVSKGDLVTKKINEIGDWMLSIQEKTYGGFTIHAMRSEMDALEREKHDNAWGLNFGDFDDILLVYQQKEHPENLIEHPMSKNMGDNLRSFIKENPNELTVQDENGLSLLHREAIAGNVTTIEILLELGADKNIKSKTNKTALDYAQELNWQLIEKILN</sequence>
<dbReference type="InterPro" id="IPR018756">
    <property type="entry name" value="DUF2314"/>
</dbReference>
<dbReference type="Gene3D" id="1.25.40.20">
    <property type="entry name" value="Ankyrin repeat-containing domain"/>
    <property type="match status" value="1"/>
</dbReference>
<dbReference type="OrthoDB" id="6571369at2"/>
<organism evidence="3 4">
    <name type="scientific">Cellulophaga algicola (strain DSM 14237 / IC166 / ACAM 630)</name>
    <dbReference type="NCBI Taxonomy" id="688270"/>
    <lineage>
        <taxon>Bacteria</taxon>
        <taxon>Pseudomonadati</taxon>
        <taxon>Bacteroidota</taxon>
        <taxon>Flavobacteriia</taxon>
        <taxon>Flavobacteriales</taxon>
        <taxon>Flavobacteriaceae</taxon>
        <taxon>Cellulophaga</taxon>
    </lineage>
</organism>
<dbReference type="Proteomes" id="UP000008634">
    <property type="component" value="Chromosome"/>
</dbReference>
<dbReference type="SUPFAM" id="SSF48403">
    <property type="entry name" value="Ankyrin repeat"/>
    <property type="match status" value="1"/>
</dbReference>
<proteinExistence type="predicted"/>
<dbReference type="STRING" id="688270.Celal_3169"/>
<dbReference type="HOGENOM" id="CLU_059928_0_0_10"/>
<dbReference type="Pfam" id="PF10077">
    <property type="entry name" value="DUF2314"/>
    <property type="match status" value="1"/>
</dbReference>
<reference evidence="3 4" key="1">
    <citation type="journal article" date="2010" name="Stand. Genomic Sci.">
        <title>Complete genome sequence of Cellulophaga algicola type strain (IC166).</title>
        <authorList>
            <person name="Abt B."/>
            <person name="Lu M."/>
            <person name="Misra M."/>
            <person name="Han C."/>
            <person name="Nolan M."/>
            <person name="Lucas S."/>
            <person name="Hammon N."/>
            <person name="Deshpande S."/>
            <person name="Cheng J.F."/>
            <person name="Tapia R."/>
            <person name="Goodwin L."/>
            <person name="Pitluck S."/>
            <person name="Liolios K."/>
            <person name="Pagani I."/>
            <person name="Ivanova N."/>
            <person name="Mavromatis K."/>
            <person name="Ovchinikova G."/>
            <person name="Pati A."/>
            <person name="Chen A."/>
            <person name="Palaniappan K."/>
            <person name="Land M."/>
            <person name="Hauser L."/>
            <person name="Chang Y.J."/>
            <person name="Jeffries C.D."/>
            <person name="Detter J.C."/>
            <person name="Brambilla E."/>
            <person name="Rohde M."/>
            <person name="Tindall B.J."/>
            <person name="Goker M."/>
            <person name="Woyke T."/>
            <person name="Bristow J."/>
            <person name="Eisen J.A."/>
            <person name="Markowitz V."/>
            <person name="Hugenholtz P."/>
            <person name="Kyrpides N.C."/>
            <person name="Klenk H.P."/>
            <person name="Lapidus A."/>
        </authorList>
    </citation>
    <scope>NUCLEOTIDE SEQUENCE [LARGE SCALE GENOMIC DNA]</scope>
    <source>
        <strain evidence="4">DSM 14237 / IC166 / ACAM 630</strain>
    </source>
</reference>
<accession>E6X4V1</accession>
<dbReference type="InterPro" id="IPR036770">
    <property type="entry name" value="Ankyrin_rpt-contain_sf"/>
</dbReference>
<keyword evidence="1" id="KW-0040">ANK repeat</keyword>
<dbReference type="PROSITE" id="PS50297">
    <property type="entry name" value="ANK_REP_REGION"/>
    <property type="match status" value="1"/>
</dbReference>
<dbReference type="eggNOG" id="COG0666">
    <property type="taxonomic scope" value="Bacteria"/>
</dbReference>
<dbReference type="InterPro" id="IPR002110">
    <property type="entry name" value="Ankyrin_rpt"/>
</dbReference>
<dbReference type="eggNOG" id="COG3779">
    <property type="taxonomic scope" value="Bacteria"/>
</dbReference>
<keyword evidence="4" id="KW-1185">Reference proteome</keyword>
<evidence type="ECO:0000313" key="3">
    <source>
        <dbReference type="EMBL" id="ADV50443.1"/>
    </source>
</evidence>
<dbReference type="AlphaFoldDB" id="E6X4V1"/>
<name>E6X4V1_CELAD</name>
<dbReference type="EMBL" id="CP002453">
    <property type="protein sequence ID" value="ADV50443.1"/>
    <property type="molecule type" value="Genomic_DNA"/>
</dbReference>